<keyword evidence="2" id="KW-1185">Reference proteome</keyword>
<accession>A0A8S1WQ82</accession>
<sequence length="145" mass="17182">MNCRLNLNLCYSFPSTQVTIDRQSYGLQVLKLLDANQKYFDNITRSHQVLILFDYQIYIQFGIILNWCLISSSNFSGFQSEEDIQKQMRNILVQNKKVKINAFTQEKCEISTKLNSVKSQVIIKRVEFNWVTEFKLRNRDRTLNN</sequence>
<protein>
    <submittedName>
        <fullName evidence="1">Uncharacterized protein</fullName>
    </submittedName>
</protein>
<dbReference type="EMBL" id="CAJJDP010000097">
    <property type="protein sequence ID" value="CAD8190811.1"/>
    <property type="molecule type" value="Genomic_DNA"/>
</dbReference>
<evidence type="ECO:0000313" key="2">
    <source>
        <dbReference type="Proteomes" id="UP000683925"/>
    </source>
</evidence>
<dbReference type="Proteomes" id="UP000683925">
    <property type="component" value="Unassembled WGS sequence"/>
</dbReference>
<proteinExistence type="predicted"/>
<organism evidence="1 2">
    <name type="scientific">Paramecium octaurelia</name>
    <dbReference type="NCBI Taxonomy" id="43137"/>
    <lineage>
        <taxon>Eukaryota</taxon>
        <taxon>Sar</taxon>
        <taxon>Alveolata</taxon>
        <taxon>Ciliophora</taxon>
        <taxon>Intramacronucleata</taxon>
        <taxon>Oligohymenophorea</taxon>
        <taxon>Peniculida</taxon>
        <taxon>Parameciidae</taxon>
        <taxon>Paramecium</taxon>
    </lineage>
</organism>
<reference evidence="1" key="1">
    <citation type="submission" date="2021-01" db="EMBL/GenBank/DDBJ databases">
        <authorList>
            <consortium name="Genoscope - CEA"/>
            <person name="William W."/>
        </authorList>
    </citation>
    <scope>NUCLEOTIDE SEQUENCE</scope>
</reference>
<dbReference type="AlphaFoldDB" id="A0A8S1WQ82"/>
<gene>
    <name evidence="1" type="ORF">POCTA_138.1.T0980105</name>
</gene>
<evidence type="ECO:0000313" key="1">
    <source>
        <dbReference type="EMBL" id="CAD8190811.1"/>
    </source>
</evidence>
<comment type="caution">
    <text evidence="1">The sequence shown here is derived from an EMBL/GenBank/DDBJ whole genome shotgun (WGS) entry which is preliminary data.</text>
</comment>
<name>A0A8S1WQ82_PAROT</name>